<dbReference type="AlphaFoldDB" id="A0A8T2XUI8"/>
<name>A0A8T2XUI8_POPDE</name>
<evidence type="ECO:0000313" key="2">
    <source>
        <dbReference type="Proteomes" id="UP000807159"/>
    </source>
</evidence>
<organism evidence="1 2">
    <name type="scientific">Populus deltoides</name>
    <name type="common">Eastern poplar</name>
    <name type="synonym">Eastern cottonwood</name>
    <dbReference type="NCBI Taxonomy" id="3696"/>
    <lineage>
        <taxon>Eukaryota</taxon>
        <taxon>Viridiplantae</taxon>
        <taxon>Streptophyta</taxon>
        <taxon>Embryophyta</taxon>
        <taxon>Tracheophyta</taxon>
        <taxon>Spermatophyta</taxon>
        <taxon>Magnoliopsida</taxon>
        <taxon>eudicotyledons</taxon>
        <taxon>Gunneridae</taxon>
        <taxon>Pentapetalae</taxon>
        <taxon>rosids</taxon>
        <taxon>fabids</taxon>
        <taxon>Malpighiales</taxon>
        <taxon>Salicaceae</taxon>
        <taxon>Saliceae</taxon>
        <taxon>Populus</taxon>
    </lineage>
</organism>
<protein>
    <submittedName>
        <fullName evidence="1">Uncharacterized protein</fullName>
    </submittedName>
</protein>
<gene>
    <name evidence="1" type="ORF">H0E87_019330</name>
</gene>
<accession>A0A8T2XUI8</accession>
<dbReference type="Proteomes" id="UP000807159">
    <property type="component" value="Chromosome 10"/>
</dbReference>
<evidence type="ECO:0000313" key="1">
    <source>
        <dbReference type="EMBL" id="KAH8496523.1"/>
    </source>
</evidence>
<comment type="caution">
    <text evidence="1">The sequence shown here is derived from an EMBL/GenBank/DDBJ whole genome shotgun (WGS) entry which is preliminary data.</text>
</comment>
<proteinExistence type="predicted"/>
<dbReference type="EMBL" id="JACEGQ020000010">
    <property type="protein sequence ID" value="KAH8496523.1"/>
    <property type="molecule type" value="Genomic_DNA"/>
</dbReference>
<reference evidence="1" key="1">
    <citation type="journal article" date="2021" name="J. Hered.">
        <title>Genome Assembly of Salicaceae Populus deltoides (Eastern Cottonwood) I-69 Based on Nanopore Sequencing and Hi-C Technologies.</title>
        <authorList>
            <person name="Bai S."/>
            <person name="Wu H."/>
            <person name="Zhang J."/>
            <person name="Pan Z."/>
            <person name="Zhao W."/>
            <person name="Li Z."/>
            <person name="Tong C."/>
        </authorList>
    </citation>
    <scope>NUCLEOTIDE SEQUENCE</scope>
    <source>
        <tissue evidence="1">Leaf</tissue>
    </source>
</reference>
<sequence>MASSDVSLEVQYGVSLDKYYKTTQKKREPTIYVSARPCTYANNVAIALIMGTKLYNSVLLPFAPRLNSNNRSLGNVLGWLINAFSAWRYILTGFGLPELERKKEQNPAHLAMHNFCPCNGNKITQFSAPPFRTKNKQRQSVSRKCIGLINACNAWRYREDLVTVDDGA</sequence>
<keyword evidence="2" id="KW-1185">Reference proteome</keyword>